<dbReference type="PIRSF" id="PIRSF016789">
    <property type="entry name" value="DUF454"/>
    <property type="match status" value="1"/>
</dbReference>
<evidence type="ECO:0000256" key="1">
    <source>
        <dbReference type="SAM" id="Phobius"/>
    </source>
</evidence>
<gene>
    <name evidence="2" type="ordered locus">Dshi_3459</name>
</gene>
<sequence>MRAIWVISGSTALGMGVIGIALPLLPTVPFLLLAAFCYARGSDRLHAWLLDHPRLGAPILGWQERGSISLRAKGLASLSILGAFSLSLVLGVSTTVLTVQAAVLSIVAVFIWTRPSS</sequence>
<protein>
    <recommendedName>
        <fullName evidence="4">DUF454 domain-containing protein</fullName>
    </recommendedName>
</protein>
<evidence type="ECO:0008006" key="4">
    <source>
        <dbReference type="Google" id="ProtNLM"/>
    </source>
</evidence>
<dbReference type="OrthoDB" id="9816293at2"/>
<reference evidence="3" key="1">
    <citation type="journal article" date="2010" name="ISME J.">
        <title>The complete genome sequence of the algal symbiont Dinoroseobacter shibae: a hitchhiker's guide to life in the sea.</title>
        <authorList>
            <person name="Wagner-Dobler I."/>
            <person name="Ballhausen B."/>
            <person name="Berger M."/>
            <person name="Brinkhoff T."/>
            <person name="Buchholz I."/>
            <person name="Bunk B."/>
            <person name="Cypionka H."/>
            <person name="Daniel R."/>
            <person name="Drepper T."/>
            <person name="Gerdts G."/>
            <person name="Hahnke S."/>
            <person name="Han C."/>
            <person name="Jahn D."/>
            <person name="Kalhoefer D."/>
            <person name="Kiss H."/>
            <person name="Klenk H.P."/>
            <person name="Kyrpides N."/>
            <person name="Liebl W."/>
            <person name="Liesegang H."/>
            <person name="Meincke L."/>
            <person name="Pati A."/>
            <person name="Petersen J."/>
            <person name="Piekarski T."/>
            <person name="Pommerenke C."/>
            <person name="Pradella S."/>
            <person name="Pukall R."/>
            <person name="Rabus R."/>
            <person name="Stackebrandt E."/>
            <person name="Thole S."/>
            <person name="Thompson L."/>
            <person name="Tielen P."/>
            <person name="Tomasch J."/>
            <person name="von Jan M."/>
            <person name="Wanphrut N."/>
            <person name="Wichels A."/>
            <person name="Zech H."/>
            <person name="Simon M."/>
        </authorList>
    </citation>
    <scope>NUCLEOTIDE SEQUENCE [LARGE SCALE GENOMIC DNA]</scope>
    <source>
        <strain evidence="3">DSM 16493 / NCIMB 14021 / DFL 12</strain>
    </source>
</reference>
<dbReference type="Proteomes" id="UP000006833">
    <property type="component" value="Chromosome"/>
</dbReference>
<keyword evidence="1" id="KW-0812">Transmembrane</keyword>
<keyword evidence="1" id="KW-0472">Membrane</keyword>
<dbReference type="InterPro" id="IPR007401">
    <property type="entry name" value="DUF454"/>
</dbReference>
<dbReference type="PANTHER" id="PTHR35813">
    <property type="entry name" value="INNER MEMBRANE PROTEIN YBAN"/>
    <property type="match status" value="1"/>
</dbReference>
<dbReference type="HOGENOM" id="CLU_113299_2_0_5"/>
<keyword evidence="1" id="KW-1133">Transmembrane helix</keyword>
<organism evidence="2 3">
    <name type="scientific">Dinoroseobacter shibae (strain DSM 16493 / NCIMB 14021 / DFL 12)</name>
    <dbReference type="NCBI Taxonomy" id="398580"/>
    <lineage>
        <taxon>Bacteria</taxon>
        <taxon>Pseudomonadati</taxon>
        <taxon>Pseudomonadota</taxon>
        <taxon>Alphaproteobacteria</taxon>
        <taxon>Rhodobacterales</taxon>
        <taxon>Roseobacteraceae</taxon>
        <taxon>Dinoroseobacter</taxon>
    </lineage>
</organism>
<evidence type="ECO:0000313" key="3">
    <source>
        <dbReference type="Proteomes" id="UP000006833"/>
    </source>
</evidence>
<dbReference type="EMBL" id="CP000830">
    <property type="protein sequence ID" value="ABV95192.1"/>
    <property type="molecule type" value="Genomic_DNA"/>
</dbReference>
<name>A8LPC7_DINSH</name>
<accession>A8LPC7</accession>
<evidence type="ECO:0000313" key="2">
    <source>
        <dbReference type="EMBL" id="ABV95192.1"/>
    </source>
</evidence>
<dbReference type="eggNOG" id="COG2832">
    <property type="taxonomic scope" value="Bacteria"/>
</dbReference>
<dbReference type="AlphaFoldDB" id="A8LPC7"/>
<dbReference type="Pfam" id="PF04304">
    <property type="entry name" value="DUF454"/>
    <property type="match status" value="1"/>
</dbReference>
<dbReference type="RefSeq" id="WP_012180116.1">
    <property type="nucleotide sequence ID" value="NC_009952.1"/>
</dbReference>
<dbReference type="STRING" id="398580.Dshi_3459"/>
<proteinExistence type="predicted"/>
<feature type="transmembrane region" description="Helical" evidence="1">
    <location>
        <begin position="12"/>
        <end position="39"/>
    </location>
</feature>
<keyword evidence="3" id="KW-1185">Reference proteome</keyword>
<dbReference type="PANTHER" id="PTHR35813:SF1">
    <property type="entry name" value="INNER MEMBRANE PROTEIN YBAN"/>
    <property type="match status" value="1"/>
</dbReference>
<dbReference type="GO" id="GO:0005886">
    <property type="term" value="C:plasma membrane"/>
    <property type="evidence" value="ECO:0007669"/>
    <property type="project" value="TreeGrafter"/>
</dbReference>
<feature type="transmembrane region" description="Helical" evidence="1">
    <location>
        <begin position="80"/>
        <end position="112"/>
    </location>
</feature>
<dbReference type="KEGG" id="dsh:Dshi_3459"/>